<organism evidence="1 2">
    <name type="scientific">Aspergillus tanneri</name>
    <dbReference type="NCBI Taxonomy" id="1220188"/>
    <lineage>
        <taxon>Eukaryota</taxon>
        <taxon>Fungi</taxon>
        <taxon>Dikarya</taxon>
        <taxon>Ascomycota</taxon>
        <taxon>Pezizomycotina</taxon>
        <taxon>Eurotiomycetes</taxon>
        <taxon>Eurotiomycetidae</taxon>
        <taxon>Eurotiales</taxon>
        <taxon>Aspergillaceae</taxon>
        <taxon>Aspergillus</taxon>
        <taxon>Aspergillus subgen. Circumdati</taxon>
    </lineage>
</organism>
<evidence type="ECO:0000313" key="1">
    <source>
        <dbReference type="EMBL" id="KAA8652517.1"/>
    </source>
</evidence>
<dbReference type="PANTHER" id="PTHR33604">
    <property type="entry name" value="OSJNBA0004B13.7 PROTEIN"/>
    <property type="match status" value="1"/>
</dbReference>
<dbReference type="AlphaFoldDB" id="A0A5M9ND12"/>
<name>A0A5M9ND12_9EURO</name>
<proteinExistence type="predicted"/>
<protein>
    <submittedName>
        <fullName evidence="1">Uncharacterized protein</fullName>
    </submittedName>
</protein>
<dbReference type="EMBL" id="QUQM01000002">
    <property type="protein sequence ID" value="KAA8652517.1"/>
    <property type="molecule type" value="Genomic_DNA"/>
</dbReference>
<comment type="caution">
    <text evidence="1">The sequence shown here is derived from an EMBL/GenBank/DDBJ whole genome shotgun (WGS) entry which is preliminary data.</text>
</comment>
<reference evidence="1 2" key="1">
    <citation type="submission" date="2019-08" db="EMBL/GenBank/DDBJ databases">
        <title>The genome sequence of a newly discovered highly antifungal drug resistant Aspergillus species, Aspergillus tanneri NIH 1004.</title>
        <authorList>
            <person name="Mounaud S."/>
            <person name="Singh I."/>
            <person name="Joardar V."/>
            <person name="Pakala S."/>
            <person name="Pakala S."/>
            <person name="Venepally P."/>
            <person name="Chung J.K."/>
            <person name="Losada L."/>
            <person name="Nierman W.C."/>
        </authorList>
    </citation>
    <scope>NUCLEOTIDE SEQUENCE [LARGE SCALE GENOMIC DNA]</scope>
    <source>
        <strain evidence="1 2">NIH1004</strain>
    </source>
</reference>
<evidence type="ECO:0000313" key="2">
    <source>
        <dbReference type="Proteomes" id="UP000324241"/>
    </source>
</evidence>
<sequence length="417" mass="47632">MGRDVVSTEAIQRLNGIDIDCQIHWHDARPDYSQWSTECRMEQAVVVGLRYMQSYLRPQVIITQGVSFEDSSFSQGVRSVTQKFGIPHIALPGPSKDLLWLSSLEAWNDIHIEVLLQVPPKSSGSVIRLIRSLEEADYLGSIPSLSIELPRQVDPQLLRFLQEIKWPPQSSSKVTLRRYIQPHPMNSAEASLKTIEAFYPRDPNMSHVLMLAPQTELSPSFYHYLKYTILRYKYSKFTEREPLRLFGISLELPSTFPNNEEPFTPPHSDTSIVAHNEEPLPLFLWQAPNSNATLYFGDKWVELHSFLSNRLAVQEAVPLPSPQEKTFSRRYPAVMEYILELMRTKGYYLLYPGFLGRESALATVHSELYQLSEEFSQDDPSKLTKPEINGHSFKQHAIDSAAYLGTIEKSLSRASTS</sequence>
<gene>
    <name evidence="1" type="ORF">ATNIH1004_001421</name>
</gene>
<dbReference type="OrthoDB" id="5397682at2759"/>
<dbReference type="Proteomes" id="UP000324241">
    <property type="component" value="Unassembled WGS sequence"/>
</dbReference>
<dbReference type="GeneID" id="54324123"/>
<accession>A0A5M9ND12</accession>
<dbReference type="RefSeq" id="XP_033431878.1">
    <property type="nucleotide sequence ID" value="XM_033566121.1"/>
</dbReference>
<dbReference type="PANTHER" id="PTHR33604:SF3">
    <property type="entry name" value="OSJNBA0004B13.7 PROTEIN"/>
    <property type="match status" value="1"/>
</dbReference>